<dbReference type="Pfam" id="PF00440">
    <property type="entry name" value="TetR_N"/>
    <property type="match status" value="1"/>
</dbReference>
<evidence type="ECO:0000259" key="3">
    <source>
        <dbReference type="PROSITE" id="PS50977"/>
    </source>
</evidence>
<protein>
    <submittedName>
        <fullName evidence="4">TetR family transcriptional regulator</fullName>
    </submittedName>
</protein>
<dbReference type="Gene3D" id="1.10.357.10">
    <property type="entry name" value="Tetracycline Repressor, domain 2"/>
    <property type="match status" value="1"/>
</dbReference>
<proteinExistence type="predicted"/>
<dbReference type="InterPro" id="IPR009057">
    <property type="entry name" value="Homeodomain-like_sf"/>
</dbReference>
<dbReference type="Proteomes" id="UP000602004">
    <property type="component" value="Unassembled WGS sequence"/>
</dbReference>
<dbReference type="SUPFAM" id="SSF46689">
    <property type="entry name" value="Homeodomain-like"/>
    <property type="match status" value="1"/>
</dbReference>
<dbReference type="PANTHER" id="PTHR43479:SF11">
    <property type="entry name" value="ACREF_ENVCD OPERON REPRESSOR-RELATED"/>
    <property type="match status" value="1"/>
</dbReference>
<gene>
    <name evidence="4" type="ORF">GCM10011400_64220</name>
</gene>
<dbReference type="PANTHER" id="PTHR43479">
    <property type="entry name" value="ACREF/ENVCD OPERON REPRESSOR-RELATED"/>
    <property type="match status" value="1"/>
</dbReference>
<evidence type="ECO:0000256" key="1">
    <source>
        <dbReference type="ARBA" id="ARBA00023125"/>
    </source>
</evidence>
<accession>A0ABQ1NBB2</accession>
<evidence type="ECO:0000313" key="4">
    <source>
        <dbReference type="EMBL" id="GGC67478.1"/>
    </source>
</evidence>
<dbReference type="EMBL" id="BMHL01000017">
    <property type="protein sequence ID" value="GGC67478.1"/>
    <property type="molecule type" value="Genomic_DNA"/>
</dbReference>
<feature type="DNA-binding region" description="H-T-H motif" evidence="2">
    <location>
        <begin position="10"/>
        <end position="29"/>
    </location>
</feature>
<dbReference type="PROSITE" id="PS50977">
    <property type="entry name" value="HTH_TETR_2"/>
    <property type="match status" value="1"/>
</dbReference>
<evidence type="ECO:0000313" key="5">
    <source>
        <dbReference type="Proteomes" id="UP000602004"/>
    </source>
</evidence>
<evidence type="ECO:0000256" key="2">
    <source>
        <dbReference type="PROSITE-ProRule" id="PRU00335"/>
    </source>
</evidence>
<feature type="domain" description="HTH tetR-type" evidence="3">
    <location>
        <begin position="1"/>
        <end position="47"/>
    </location>
</feature>
<sequence length="175" mass="19885">MGEKGYQDTSITFITQRAGVAQGTFYNHFESRQDILDQLLPALGKDMLEHVGACASKGKTLFEREELGFRGFFSFLRIHPHFFRILNEAPSFAPKAYEAHLELVREGYMHFLRKARGGGEIRGFSERELEVVTYVLMSARLYLGRYASQDGSNNEIPDWVVKAYCKLIRHGLSGG</sequence>
<dbReference type="InterPro" id="IPR001647">
    <property type="entry name" value="HTH_TetR"/>
</dbReference>
<reference evidence="5" key="1">
    <citation type="journal article" date="2019" name="Int. J. Syst. Evol. Microbiol.">
        <title>The Global Catalogue of Microorganisms (GCM) 10K type strain sequencing project: providing services to taxonomists for standard genome sequencing and annotation.</title>
        <authorList>
            <consortium name="The Broad Institute Genomics Platform"/>
            <consortium name="The Broad Institute Genome Sequencing Center for Infectious Disease"/>
            <person name="Wu L."/>
            <person name="Ma J."/>
        </authorList>
    </citation>
    <scope>NUCLEOTIDE SEQUENCE [LARGE SCALE GENOMIC DNA]</scope>
    <source>
        <strain evidence="5">CGMCC 1.15103</strain>
    </source>
</reference>
<name>A0ABQ1NBB2_9BURK</name>
<dbReference type="InterPro" id="IPR050624">
    <property type="entry name" value="HTH-type_Tx_Regulator"/>
</dbReference>
<organism evidence="4 5">
    <name type="scientific">Paraburkholderia caffeinilytica</name>
    <dbReference type="NCBI Taxonomy" id="1761016"/>
    <lineage>
        <taxon>Bacteria</taxon>
        <taxon>Pseudomonadati</taxon>
        <taxon>Pseudomonadota</taxon>
        <taxon>Betaproteobacteria</taxon>
        <taxon>Burkholderiales</taxon>
        <taxon>Burkholderiaceae</taxon>
        <taxon>Paraburkholderia</taxon>
    </lineage>
</organism>
<keyword evidence="1 2" id="KW-0238">DNA-binding</keyword>
<comment type="caution">
    <text evidence="4">The sequence shown here is derived from an EMBL/GenBank/DDBJ whole genome shotgun (WGS) entry which is preliminary data.</text>
</comment>
<keyword evidence="5" id="KW-1185">Reference proteome</keyword>